<sequence>MNTFPQFTSSVSDGISTFDVHFVALFSTRVDTIPILLLHGWPGSFLEFLPILSLIKLRYTSKSLPYYFIVPSLPGYAFSSPPPLDRDFRIEDIAWVMNALMQDLGFGKGYVVQGGDIGSKVARVIAAEHDSCVAAHLNFGIMPEPNNIDTISYTTLEKEGLLRAQDFSRIGSAYALEHATFPATISFTVSASPLSLLPWMAEKFLTWSDDNTTLSLGKILESVTLYYLTDTFQTAIYPYRQLFTPGNIGAHENPKWRINKPFGFSWFPKEIAPVPRAWVETTGDLVWWREHSEGGHFAAVERPEVLLGDLLDFVEMVWK</sequence>
<evidence type="ECO:0000313" key="4">
    <source>
        <dbReference type="EMBL" id="KAL2064724.1"/>
    </source>
</evidence>
<evidence type="ECO:0000313" key="5">
    <source>
        <dbReference type="Proteomes" id="UP001595075"/>
    </source>
</evidence>
<dbReference type="PANTHER" id="PTHR21661">
    <property type="entry name" value="EPOXIDE HYDROLASE 1-RELATED"/>
    <property type="match status" value="1"/>
</dbReference>
<evidence type="ECO:0000256" key="2">
    <source>
        <dbReference type="ARBA" id="ARBA00022801"/>
    </source>
</evidence>
<dbReference type="EMBL" id="JAZHXI010000013">
    <property type="protein sequence ID" value="KAL2064724.1"/>
    <property type="molecule type" value="Genomic_DNA"/>
</dbReference>
<dbReference type="SUPFAM" id="SSF53474">
    <property type="entry name" value="alpha/beta-Hydrolases"/>
    <property type="match status" value="1"/>
</dbReference>
<dbReference type="PANTHER" id="PTHR21661:SF39">
    <property type="entry name" value="HYDROLASE, PUTATIVE (AFU_ORTHOLOGUE AFUA_3G08960)-RELATED"/>
    <property type="match status" value="1"/>
</dbReference>
<keyword evidence="5" id="KW-1185">Reference proteome</keyword>
<name>A0ABR4C484_9HELO</name>
<gene>
    <name evidence="4" type="ORF">VTL71DRAFT_3862</name>
</gene>
<dbReference type="InterPro" id="IPR000073">
    <property type="entry name" value="AB_hydrolase_1"/>
</dbReference>
<evidence type="ECO:0000256" key="1">
    <source>
        <dbReference type="ARBA" id="ARBA00010088"/>
    </source>
</evidence>
<dbReference type="Proteomes" id="UP001595075">
    <property type="component" value="Unassembled WGS sequence"/>
</dbReference>
<evidence type="ECO:0000259" key="3">
    <source>
        <dbReference type="Pfam" id="PF00561"/>
    </source>
</evidence>
<dbReference type="InterPro" id="IPR000639">
    <property type="entry name" value="Epox_hydrolase-like"/>
</dbReference>
<dbReference type="PIRSF" id="PIRSF001112">
    <property type="entry name" value="Epoxide_hydrolase"/>
    <property type="match status" value="1"/>
</dbReference>
<reference evidence="4 5" key="1">
    <citation type="journal article" date="2024" name="Commun. Biol.">
        <title>Comparative genomic analysis of thermophilic fungi reveals convergent evolutionary adaptations and gene losses.</title>
        <authorList>
            <person name="Steindorff A.S."/>
            <person name="Aguilar-Pontes M.V."/>
            <person name="Robinson A.J."/>
            <person name="Andreopoulos B."/>
            <person name="LaButti K."/>
            <person name="Kuo A."/>
            <person name="Mondo S."/>
            <person name="Riley R."/>
            <person name="Otillar R."/>
            <person name="Haridas S."/>
            <person name="Lipzen A."/>
            <person name="Grimwood J."/>
            <person name="Schmutz J."/>
            <person name="Clum A."/>
            <person name="Reid I.D."/>
            <person name="Moisan M.C."/>
            <person name="Butler G."/>
            <person name="Nguyen T.T.M."/>
            <person name="Dewar K."/>
            <person name="Conant G."/>
            <person name="Drula E."/>
            <person name="Henrissat B."/>
            <person name="Hansel C."/>
            <person name="Singer S."/>
            <person name="Hutchinson M.I."/>
            <person name="de Vries R.P."/>
            <person name="Natvig D.O."/>
            <person name="Powell A.J."/>
            <person name="Tsang A."/>
            <person name="Grigoriev I.V."/>
        </authorList>
    </citation>
    <scope>NUCLEOTIDE SEQUENCE [LARGE SCALE GENOMIC DNA]</scope>
    <source>
        <strain evidence="4 5">CBS 494.80</strain>
    </source>
</reference>
<feature type="domain" description="AB hydrolase-1" evidence="3">
    <location>
        <begin position="34"/>
        <end position="135"/>
    </location>
</feature>
<dbReference type="InterPro" id="IPR016292">
    <property type="entry name" value="Epoxide_hydrolase"/>
</dbReference>
<dbReference type="InterPro" id="IPR029058">
    <property type="entry name" value="AB_hydrolase_fold"/>
</dbReference>
<dbReference type="Pfam" id="PF00561">
    <property type="entry name" value="Abhydrolase_1"/>
    <property type="match status" value="1"/>
</dbReference>
<accession>A0ABR4C484</accession>
<organism evidence="4 5">
    <name type="scientific">Oculimacula yallundae</name>
    <dbReference type="NCBI Taxonomy" id="86028"/>
    <lineage>
        <taxon>Eukaryota</taxon>
        <taxon>Fungi</taxon>
        <taxon>Dikarya</taxon>
        <taxon>Ascomycota</taxon>
        <taxon>Pezizomycotina</taxon>
        <taxon>Leotiomycetes</taxon>
        <taxon>Helotiales</taxon>
        <taxon>Ploettnerulaceae</taxon>
        <taxon>Oculimacula</taxon>
    </lineage>
</organism>
<comment type="similarity">
    <text evidence="1">Belongs to the peptidase S33 family.</text>
</comment>
<keyword evidence="2" id="KW-0378">Hydrolase</keyword>
<proteinExistence type="inferred from homology"/>
<comment type="caution">
    <text evidence="4">The sequence shown here is derived from an EMBL/GenBank/DDBJ whole genome shotgun (WGS) entry which is preliminary data.</text>
</comment>
<dbReference type="Gene3D" id="3.40.50.1820">
    <property type="entry name" value="alpha/beta hydrolase"/>
    <property type="match status" value="1"/>
</dbReference>
<protein>
    <recommendedName>
        <fullName evidence="3">AB hydrolase-1 domain-containing protein</fullName>
    </recommendedName>
</protein>
<dbReference type="PRINTS" id="PR00412">
    <property type="entry name" value="EPOXHYDRLASE"/>
</dbReference>